<gene>
    <name evidence="1" type="ORF">NCTC10918_01550</name>
</gene>
<evidence type="ECO:0000313" key="2">
    <source>
        <dbReference type="Proteomes" id="UP000270988"/>
    </source>
</evidence>
<sequence>MKYFAYRVVGKTEYNGFDVPRLRSLSPTIPSSASLIPTFLEGDKRFALVVWALPEGVNHVDDVPQDSVAHGNYIQCAGSTHAMTVEIRVTAEDGSYEQYTVARKPVADPDAWTTITWVGNRMPVQVHPEEVFTGEQAAPIFRAYIEDGVIPPRELLRTLDI</sequence>
<reference evidence="1 2" key="1">
    <citation type="submission" date="2018-12" db="EMBL/GenBank/DDBJ databases">
        <authorList>
            <consortium name="Pathogen Informatics"/>
        </authorList>
    </citation>
    <scope>NUCLEOTIDE SEQUENCE [LARGE SCALE GENOMIC DNA]</scope>
    <source>
        <strain evidence="1 2">NCTC10918</strain>
    </source>
</reference>
<dbReference type="EMBL" id="LR134521">
    <property type="protein sequence ID" value="VEJ30272.1"/>
    <property type="molecule type" value="Genomic_DNA"/>
</dbReference>
<accession>A0A448UWF0</accession>
<organism evidence="1 2">
    <name type="scientific">Rothia dentocariosa</name>
    <dbReference type="NCBI Taxonomy" id="2047"/>
    <lineage>
        <taxon>Bacteria</taxon>
        <taxon>Bacillati</taxon>
        <taxon>Actinomycetota</taxon>
        <taxon>Actinomycetes</taxon>
        <taxon>Micrococcales</taxon>
        <taxon>Micrococcaceae</taxon>
        <taxon>Rothia</taxon>
    </lineage>
</organism>
<proteinExistence type="predicted"/>
<dbReference type="STRING" id="762948.HMPREF0733_10485"/>
<protein>
    <recommendedName>
        <fullName evidence="3">NTP pyrophosphohydrolase</fullName>
    </recommendedName>
</protein>
<dbReference type="Proteomes" id="UP000270988">
    <property type="component" value="Chromosome"/>
</dbReference>
<evidence type="ECO:0008006" key="3">
    <source>
        <dbReference type="Google" id="ProtNLM"/>
    </source>
</evidence>
<name>A0A448UWF0_9MICC</name>
<evidence type="ECO:0000313" key="1">
    <source>
        <dbReference type="EMBL" id="VEJ30272.1"/>
    </source>
</evidence>
<dbReference type="AlphaFoldDB" id="A0A448UWF0"/>